<evidence type="ECO:0000256" key="4">
    <source>
        <dbReference type="ARBA" id="ARBA00023163"/>
    </source>
</evidence>
<dbReference type="GO" id="GO:0003700">
    <property type="term" value="F:DNA-binding transcription factor activity"/>
    <property type="evidence" value="ECO:0007669"/>
    <property type="project" value="InterPro"/>
</dbReference>
<evidence type="ECO:0000313" key="6">
    <source>
        <dbReference type="EMBL" id="KKM81712.1"/>
    </source>
</evidence>
<organism evidence="6">
    <name type="scientific">marine sediment metagenome</name>
    <dbReference type="NCBI Taxonomy" id="412755"/>
    <lineage>
        <taxon>unclassified sequences</taxon>
        <taxon>metagenomes</taxon>
        <taxon>ecological metagenomes</taxon>
    </lineage>
</organism>
<keyword evidence="4" id="KW-0804">Transcription</keyword>
<dbReference type="GO" id="GO:0043565">
    <property type="term" value="F:sequence-specific DNA binding"/>
    <property type="evidence" value="ECO:0007669"/>
    <property type="project" value="TreeGrafter"/>
</dbReference>
<evidence type="ECO:0000259" key="5">
    <source>
        <dbReference type="PROSITE" id="PS50931"/>
    </source>
</evidence>
<dbReference type="EMBL" id="LAZR01007976">
    <property type="protein sequence ID" value="KKM81712.1"/>
    <property type="molecule type" value="Genomic_DNA"/>
</dbReference>
<dbReference type="GO" id="GO:0006351">
    <property type="term" value="P:DNA-templated transcription"/>
    <property type="evidence" value="ECO:0007669"/>
    <property type="project" value="TreeGrafter"/>
</dbReference>
<dbReference type="InterPro" id="IPR005119">
    <property type="entry name" value="LysR_subst-bd"/>
</dbReference>
<dbReference type="InterPro" id="IPR000847">
    <property type="entry name" value="LysR_HTH_N"/>
</dbReference>
<name>A0A0F9NK50_9ZZZZ</name>
<dbReference type="SUPFAM" id="SSF46785">
    <property type="entry name" value="Winged helix' DNA-binding domain"/>
    <property type="match status" value="1"/>
</dbReference>
<keyword evidence="2" id="KW-0805">Transcription regulation</keyword>
<comment type="caution">
    <text evidence="6">The sequence shown here is derived from an EMBL/GenBank/DDBJ whole genome shotgun (WGS) entry which is preliminary data.</text>
</comment>
<dbReference type="Gene3D" id="1.10.10.10">
    <property type="entry name" value="Winged helix-like DNA-binding domain superfamily/Winged helix DNA-binding domain"/>
    <property type="match status" value="1"/>
</dbReference>
<gene>
    <name evidence="6" type="ORF">LCGC14_1327040</name>
</gene>
<evidence type="ECO:0000256" key="2">
    <source>
        <dbReference type="ARBA" id="ARBA00023015"/>
    </source>
</evidence>
<dbReference type="PANTHER" id="PTHR30537:SF5">
    <property type="entry name" value="HTH-TYPE TRANSCRIPTIONAL ACTIVATOR TTDR-RELATED"/>
    <property type="match status" value="1"/>
</dbReference>
<accession>A0A0F9NK50</accession>
<protein>
    <recommendedName>
        <fullName evidence="5">HTH lysR-type domain-containing protein</fullName>
    </recommendedName>
</protein>
<dbReference type="FunFam" id="1.10.10.10:FF:000001">
    <property type="entry name" value="LysR family transcriptional regulator"/>
    <property type="match status" value="1"/>
</dbReference>
<dbReference type="PROSITE" id="PS50931">
    <property type="entry name" value="HTH_LYSR"/>
    <property type="match status" value="1"/>
</dbReference>
<dbReference type="Pfam" id="PF03466">
    <property type="entry name" value="LysR_substrate"/>
    <property type="match status" value="1"/>
</dbReference>
<reference evidence="6" key="1">
    <citation type="journal article" date="2015" name="Nature">
        <title>Complex archaea that bridge the gap between prokaryotes and eukaryotes.</title>
        <authorList>
            <person name="Spang A."/>
            <person name="Saw J.H."/>
            <person name="Jorgensen S.L."/>
            <person name="Zaremba-Niedzwiedzka K."/>
            <person name="Martijn J."/>
            <person name="Lind A.E."/>
            <person name="van Eijk R."/>
            <person name="Schleper C."/>
            <person name="Guy L."/>
            <person name="Ettema T.J."/>
        </authorList>
    </citation>
    <scope>NUCLEOTIDE SEQUENCE</scope>
</reference>
<evidence type="ECO:0000256" key="1">
    <source>
        <dbReference type="ARBA" id="ARBA00009437"/>
    </source>
</evidence>
<dbReference type="CDD" id="cd08422">
    <property type="entry name" value="PBP2_CrgA_like"/>
    <property type="match status" value="1"/>
</dbReference>
<dbReference type="Pfam" id="PF00126">
    <property type="entry name" value="HTH_1"/>
    <property type="match status" value="1"/>
</dbReference>
<proteinExistence type="inferred from homology"/>
<dbReference type="InterPro" id="IPR036388">
    <property type="entry name" value="WH-like_DNA-bd_sf"/>
</dbReference>
<keyword evidence="3" id="KW-0238">DNA-binding</keyword>
<feature type="domain" description="HTH lysR-type" evidence="5">
    <location>
        <begin position="1"/>
        <end position="59"/>
    </location>
</feature>
<dbReference type="PANTHER" id="PTHR30537">
    <property type="entry name" value="HTH-TYPE TRANSCRIPTIONAL REGULATOR"/>
    <property type="match status" value="1"/>
</dbReference>
<dbReference type="Gene3D" id="3.40.190.290">
    <property type="match status" value="1"/>
</dbReference>
<evidence type="ECO:0000256" key="3">
    <source>
        <dbReference type="ARBA" id="ARBA00023125"/>
    </source>
</evidence>
<comment type="similarity">
    <text evidence="1">Belongs to the LysR transcriptional regulatory family.</text>
</comment>
<sequence>MDLLDQLRAFVATARSGSFTAAAEELGNSNRLTSKYVAELEQRLGVRLLQRTTRQVGLSPAGESLLARVPALLDGIDDLLEEVSQGSEGLSGPLRITAPVTFGEIYVAGMLARFGTKYPNLTIDLRLSDAYSDLASDGIDLALRIGHFDLSSMKVRRLTHFESILVASPAFLAHSPEITKPEDLTEVRCIVDTNRRFPRRWNFTRASEERVVKVKGRFQVNSAHAAAELARQGLGVAYIPSFAVSDAIERGALVPLLHEWTGEKGDVAAVYLEGRALPRKVRTLIDFIVADIGGTSFKA</sequence>
<dbReference type="InterPro" id="IPR058163">
    <property type="entry name" value="LysR-type_TF_proteobact-type"/>
</dbReference>
<dbReference type="AlphaFoldDB" id="A0A0F9NK50"/>
<dbReference type="InterPro" id="IPR036390">
    <property type="entry name" value="WH_DNA-bd_sf"/>
</dbReference>
<dbReference type="SUPFAM" id="SSF53850">
    <property type="entry name" value="Periplasmic binding protein-like II"/>
    <property type="match status" value="1"/>
</dbReference>